<keyword evidence="1" id="KW-0479">Metal-binding</keyword>
<gene>
    <name evidence="6" type="ORF">QBC47DRAFT_463266</name>
</gene>
<accession>A0AAJ0B965</accession>
<keyword evidence="7" id="KW-1185">Reference proteome</keyword>
<evidence type="ECO:0000256" key="2">
    <source>
        <dbReference type="ARBA" id="ARBA00022771"/>
    </source>
</evidence>
<dbReference type="Proteomes" id="UP001239445">
    <property type="component" value="Unassembled WGS sequence"/>
</dbReference>
<sequence length="593" mass="67840">MSTESETTPSAEWPAYTRDTPFRIRLPKDIVNLRDLVNPSIKELCQANPSINRRCYMCDEDARPDWSCQTCSVATYCSERCRHHDLRIHGLVCRLLPAHIDNDLVRPSKQHFQAIVFPAQDKKPITCWVKMDAGPYNRGPASLEVPCPEFWSLATQFDRSRFGGFRLGSINASSVLRHRRLGKGLFVLEWQLNHPDNTTQQQLDGTQWANRSIAALGKPGQIWYYTGPILILALDPDLSLVGTNNNISRIHLQLHDITHRDFRSIADFFQMHPRNPCLTDPFTRIPQDIRWSWALKLNDTRSPLARAMGVTRRAEVVKVLTHHPATHVVAGFEGVSALLHGFGLRWVFRAGRAHPPEFDWMYSPQTTQPAGGNDKKGWPGWSRLWRMVCVVSRGTGGQVVDVVELDPLCDSIIMLHATGCLLWLEHLQALMEYIPFRRGAPVEVFANAMERIGIGRAAFKRFWELFKHRTRVDCPESPLETERENGICRVRLCRDTIRLLGVEETSTRLEEVDFTMDCAMDVLWIVPWIMLMGDAMGDAMDHLERKMCKTYDGRCGHRGKVAQMLMMDRIEREEWTRCGRTLSWVASLDPGAF</sequence>
<dbReference type="InterPro" id="IPR002893">
    <property type="entry name" value="Znf_MYND"/>
</dbReference>
<dbReference type="SUPFAM" id="SSF144232">
    <property type="entry name" value="HIT/MYND zinc finger-like"/>
    <property type="match status" value="1"/>
</dbReference>
<organism evidence="6 7">
    <name type="scientific">Echria macrotheca</name>
    <dbReference type="NCBI Taxonomy" id="438768"/>
    <lineage>
        <taxon>Eukaryota</taxon>
        <taxon>Fungi</taxon>
        <taxon>Dikarya</taxon>
        <taxon>Ascomycota</taxon>
        <taxon>Pezizomycotina</taxon>
        <taxon>Sordariomycetes</taxon>
        <taxon>Sordariomycetidae</taxon>
        <taxon>Sordariales</taxon>
        <taxon>Schizotheciaceae</taxon>
        <taxon>Echria</taxon>
    </lineage>
</organism>
<evidence type="ECO:0000313" key="7">
    <source>
        <dbReference type="Proteomes" id="UP001239445"/>
    </source>
</evidence>
<proteinExistence type="predicted"/>
<evidence type="ECO:0000256" key="1">
    <source>
        <dbReference type="ARBA" id="ARBA00022723"/>
    </source>
</evidence>
<dbReference type="PROSITE" id="PS01360">
    <property type="entry name" value="ZF_MYND_1"/>
    <property type="match status" value="1"/>
</dbReference>
<reference evidence="6" key="1">
    <citation type="submission" date="2023-06" db="EMBL/GenBank/DDBJ databases">
        <title>Genome-scale phylogeny and comparative genomics of the fungal order Sordariales.</title>
        <authorList>
            <consortium name="Lawrence Berkeley National Laboratory"/>
            <person name="Hensen N."/>
            <person name="Bonometti L."/>
            <person name="Westerberg I."/>
            <person name="Brannstrom I.O."/>
            <person name="Guillou S."/>
            <person name="Cros-Aarteil S."/>
            <person name="Calhoun S."/>
            <person name="Haridas S."/>
            <person name="Kuo A."/>
            <person name="Mondo S."/>
            <person name="Pangilinan J."/>
            <person name="Riley R."/>
            <person name="Labutti K."/>
            <person name="Andreopoulos B."/>
            <person name="Lipzen A."/>
            <person name="Chen C."/>
            <person name="Yanf M."/>
            <person name="Daum C."/>
            <person name="Ng V."/>
            <person name="Clum A."/>
            <person name="Steindorff A."/>
            <person name="Ohm R."/>
            <person name="Martin F."/>
            <person name="Silar P."/>
            <person name="Natvig D."/>
            <person name="Lalanne C."/>
            <person name="Gautier V."/>
            <person name="Ament-Velasquez S.L."/>
            <person name="Kruys A."/>
            <person name="Hutchinson M.I."/>
            <person name="Powell A.J."/>
            <person name="Barry K."/>
            <person name="Miller A.N."/>
            <person name="Grigoriev I.V."/>
            <person name="Debuchy R."/>
            <person name="Gladieux P."/>
            <person name="Thoren M.H."/>
            <person name="Johannesson H."/>
        </authorList>
    </citation>
    <scope>NUCLEOTIDE SEQUENCE</scope>
    <source>
        <strain evidence="6">PSN4</strain>
    </source>
</reference>
<dbReference type="PROSITE" id="PS50865">
    <property type="entry name" value="ZF_MYND_2"/>
    <property type="match status" value="1"/>
</dbReference>
<dbReference type="GO" id="GO:0008270">
    <property type="term" value="F:zinc ion binding"/>
    <property type="evidence" value="ECO:0007669"/>
    <property type="project" value="UniProtKB-KW"/>
</dbReference>
<feature type="domain" description="MYND-type" evidence="5">
    <location>
        <begin position="55"/>
        <end position="93"/>
    </location>
</feature>
<name>A0AAJ0B965_9PEZI</name>
<evidence type="ECO:0000256" key="3">
    <source>
        <dbReference type="ARBA" id="ARBA00022833"/>
    </source>
</evidence>
<dbReference type="AlphaFoldDB" id="A0AAJ0B965"/>
<keyword evidence="3" id="KW-0862">Zinc</keyword>
<keyword evidence="2 4" id="KW-0863">Zinc-finger</keyword>
<comment type="caution">
    <text evidence="6">The sequence shown here is derived from an EMBL/GenBank/DDBJ whole genome shotgun (WGS) entry which is preliminary data.</text>
</comment>
<protein>
    <recommendedName>
        <fullName evidence="5">MYND-type domain-containing protein</fullName>
    </recommendedName>
</protein>
<dbReference type="EMBL" id="MU839839">
    <property type="protein sequence ID" value="KAK1752748.1"/>
    <property type="molecule type" value="Genomic_DNA"/>
</dbReference>
<evidence type="ECO:0000259" key="5">
    <source>
        <dbReference type="PROSITE" id="PS50865"/>
    </source>
</evidence>
<evidence type="ECO:0000256" key="4">
    <source>
        <dbReference type="PROSITE-ProRule" id="PRU00134"/>
    </source>
</evidence>
<evidence type="ECO:0000313" key="6">
    <source>
        <dbReference type="EMBL" id="KAK1752748.1"/>
    </source>
</evidence>